<accession>A0A433PUL5</accession>
<feature type="domain" description="Ap4A phosphorylase 1/2 N-terminal" evidence="4">
    <location>
        <begin position="5"/>
        <end position="170"/>
    </location>
</feature>
<dbReference type="AlphaFoldDB" id="A0A433PUL5"/>
<dbReference type="Pfam" id="PF19327">
    <property type="entry name" value="Ap4A_phos_N"/>
    <property type="match status" value="1"/>
</dbReference>
<feature type="region of interest" description="Disordered" evidence="2">
    <location>
        <begin position="260"/>
        <end position="282"/>
    </location>
</feature>
<organism evidence="5 6">
    <name type="scientific">Jimgerdemannia flammicorona</name>
    <dbReference type="NCBI Taxonomy" id="994334"/>
    <lineage>
        <taxon>Eukaryota</taxon>
        <taxon>Fungi</taxon>
        <taxon>Fungi incertae sedis</taxon>
        <taxon>Mucoromycota</taxon>
        <taxon>Mucoromycotina</taxon>
        <taxon>Endogonomycetes</taxon>
        <taxon>Endogonales</taxon>
        <taxon>Endogonaceae</taxon>
        <taxon>Jimgerdemannia</taxon>
    </lineage>
</organism>
<dbReference type="GO" id="GO:0005524">
    <property type="term" value="F:ATP binding"/>
    <property type="evidence" value="ECO:0007669"/>
    <property type="project" value="InterPro"/>
</dbReference>
<keyword evidence="5" id="KW-0808">Transferase</keyword>
<dbReference type="InterPro" id="IPR043171">
    <property type="entry name" value="Ap4A_phos1/2-like"/>
</dbReference>
<feature type="compositionally biased region" description="Acidic residues" evidence="2">
    <location>
        <begin position="262"/>
        <end position="272"/>
    </location>
</feature>
<dbReference type="InterPro" id="IPR019200">
    <property type="entry name" value="ATP_adenylylTrfase_C"/>
</dbReference>
<comment type="caution">
    <text evidence="5">The sequence shown here is derived from an EMBL/GenBank/DDBJ whole genome shotgun (WGS) entry which is preliminary data.</text>
</comment>
<feature type="domain" description="ATP adenylyltransferase C-terminal" evidence="3">
    <location>
        <begin position="185"/>
        <end position="321"/>
    </location>
</feature>
<keyword evidence="6" id="KW-1185">Reference proteome</keyword>
<reference evidence="5 6" key="1">
    <citation type="journal article" date="2018" name="New Phytol.">
        <title>Phylogenomics of Endogonaceae and evolution of mycorrhizas within Mucoromycota.</title>
        <authorList>
            <person name="Chang Y."/>
            <person name="Desiro A."/>
            <person name="Na H."/>
            <person name="Sandor L."/>
            <person name="Lipzen A."/>
            <person name="Clum A."/>
            <person name="Barry K."/>
            <person name="Grigoriev I.V."/>
            <person name="Martin F.M."/>
            <person name="Stajich J.E."/>
            <person name="Smith M.E."/>
            <person name="Bonito G."/>
            <person name="Spatafora J.W."/>
        </authorList>
    </citation>
    <scope>NUCLEOTIDE SEQUENCE [LARGE SCALE GENOMIC DNA]</scope>
    <source>
        <strain evidence="5 6">AD002</strain>
    </source>
</reference>
<feature type="region of interest" description="Disordered" evidence="2">
    <location>
        <begin position="47"/>
        <end position="67"/>
    </location>
</feature>
<gene>
    <name evidence="5" type="ORF">BC938DRAFT_475452</name>
</gene>
<evidence type="ECO:0000256" key="2">
    <source>
        <dbReference type="SAM" id="MobiDB-lite"/>
    </source>
</evidence>
<feature type="active site" description="Nucleophile" evidence="1">
    <location>
        <position position="149"/>
    </location>
</feature>
<dbReference type="InterPro" id="IPR045759">
    <property type="entry name" value="Ap4A_phos1/2_N"/>
</dbReference>
<protein>
    <submittedName>
        <fullName evidence="5">ATP adenylyltransferase</fullName>
    </submittedName>
</protein>
<dbReference type="PANTHER" id="PTHR38420">
    <property type="entry name" value="AP-4-A PHOSPHORYLASE II"/>
    <property type="match status" value="1"/>
</dbReference>
<dbReference type="PANTHER" id="PTHR38420:SF1">
    <property type="entry name" value="PUTATIVE (AFU_ORTHOLOGUE AFUA_5G14690)-RELATED"/>
    <property type="match status" value="1"/>
</dbReference>
<dbReference type="SUPFAM" id="SSF54197">
    <property type="entry name" value="HIT-like"/>
    <property type="match status" value="1"/>
</dbReference>
<evidence type="ECO:0000259" key="3">
    <source>
        <dbReference type="Pfam" id="PF09830"/>
    </source>
</evidence>
<dbReference type="GO" id="GO:0009117">
    <property type="term" value="P:nucleotide metabolic process"/>
    <property type="evidence" value="ECO:0007669"/>
    <property type="project" value="InterPro"/>
</dbReference>
<dbReference type="Proteomes" id="UP000274822">
    <property type="component" value="Unassembled WGS sequence"/>
</dbReference>
<dbReference type="Pfam" id="PF09830">
    <property type="entry name" value="ATP_transf"/>
    <property type="match status" value="1"/>
</dbReference>
<proteinExistence type="predicted"/>
<dbReference type="Gene3D" id="3.30.428.70">
    <property type="match status" value="1"/>
</dbReference>
<dbReference type="GO" id="GO:0003877">
    <property type="term" value="F:ATP:ADP adenylyltransferase activity"/>
    <property type="evidence" value="ECO:0007669"/>
    <property type="project" value="InterPro"/>
</dbReference>
<feature type="compositionally biased region" description="Low complexity" evidence="2">
    <location>
        <begin position="54"/>
        <end position="64"/>
    </location>
</feature>
<keyword evidence="5" id="KW-0548">Nucleotidyltransferase</keyword>
<name>A0A433PUL5_9FUNG</name>
<evidence type="ECO:0000259" key="4">
    <source>
        <dbReference type="Pfam" id="PF19327"/>
    </source>
</evidence>
<evidence type="ECO:0000313" key="6">
    <source>
        <dbReference type="Proteomes" id="UP000274822"/>
    </source>
</evidence>
<feature type="compositionally biased region" description="Basic and acidic residues" evidence="2">
    <location>
        <begin position="273"/>
        <end position="282"/>
    </location>
</feature>
<sequence length="336" mass="37503">MSDDFDATVKRVYAAALRGRHLIQIETTVEIHEEAGVEFEIHLAPSLKRKPQSDPTAPTAGAAPKPDPFDPYDPHLFVTELETHHVLLNKFYVVPEHLLVVTKEFQKQTSPLLPADLTAAWHCMSRAAKPTLAFYNCGEMSGASQPHKHLQIIPLPIGTGAHPPIEALFNNMDEHRPGQIYTLTNLPFHHVLTPLDTAYLSSATDMDAGSYLSDAFFSLLDSSIEQMRSDGAIVTRSYNCFFTKRFMVIVPRSSDSVVLKLDEEEEKEEEKEEDGKEKEEKQAEFTVNSLGFTGTLLCRTKAEVEVVRKRGILTVLKAVAVARREEGEGEAREADM</sequence>
<evidence type="ECO:0000313" key="5">
    <source>
        <dbReference type="EMBL" id="RUS21215.1"/>
    </source>
</evidence>
<dbReference type="EMBL" id="RBNJ01020679">
    <property type="protein sequence ID" value="RUS21215.1"/>
    <property type="molecule type" value="Genomic_DNA"/>
</dbReference>
<evidence type="ECO:0000256" key="1">
    <source>
        <dbReference type="PIRSR" id="PIRSR000846-1"/>
    </source>
</evidence>
<dbReference type="PIRSF" id="PIRSF000846">
    <property type="entry name" value="ATP_adenylyltr"/>
    <property type="match status" value="1"/>
</dbReference>
<dbReference type="InterPro" id="IPR036265">
    <property type="entry name" value="HIT-like_sf"/>
</dbReference>
<dbReference type="InterPro" id="IPR009163">
    <property type="entry name" value="Ap4A_phos1/2"/>
</dbReference>